<accession>A0A822ZKT0</accession>
<evidence type="ECO:0000256" key="1">
    <source>
        <dbReference type="SAM" id="Phobius"/>
    </source>
</evidence>
<keyword evidence="1" id="KW-1133">Transmembrane helix</keyword>
<sequence>MKSRTALAHCRMPWLPTAAAGLHLPQFVSLIVAAAGCQFSSSLQLSRLPDVTGSPSTSNNTEHEVMNAVDSLPSAAAAAASSSVQLLHALVIFFFFLRSRLRTRTALNRCRVALATCIFLCCVAFSD</sequence>
<protein>
    <submittedName>
        <fullName evidence="3">Uncharacterized protein</fullName>
    </submittedName>
</protein>
<dbReference type="Proteomes" id="UP000607653">
    <property type="component" value="Unassembled WGS sequence"/>
</dbReference>
<evidence type="ECO:0000256" key="2">
    <source>
        <dbReference type="SAM" id="SignalP"/>
    </source>
</evidence>
<gene>
    <name evidence="3" type="ORF">HUJ06_002401</name>
</gene>
<reference evidence="3 4" key="1">
    <citation type="journal article" date="2020" name="Mol. Biol. Evol.">
        <title>Distinct Expression and Methylation Patterns for Genes with Different Fates following a Single Whole-Genome Duplication in Flowering Plants.</title>
        <authorList>
            <person name="Shi T."/>
            <person name="Rahmani R.S."/>
            <person name="Gugger P.F."/>
            <person name="Wang M."/>
            <person name="Li H."/>
            <person name="Zhang Y."/>
            <person name="Li Z."/>
            <person name="Wang Q."/>
            <person name="Van de Peer Y."/>
            <person name="Marchal K."/>
            <person name="Chen J."/>
        </authorList>
    </citation>
    <scope>NUCLEOTIDE SEQUENCE [LARGE SCALE GENOMIC DNA]</scope>
    <source>
        <tissue evidence="3">Leaf</tissue>
    </source>
</reference>
<comment type="caution">
    <text evidence="3">The sequence shown here is derived from an EMBL/GenBank/DDBJ whole genome shotgun (WGS) entry which is preliminary data.</text>
</comment>
<feature type="signal peptide" evidence="2">
    <location>
        <begin position="1"/>
        <end position="21"/>
    </location>
</feature>
<evidence type="ECO:0000313" key="3">
    <source>
        <dbReference type="EMBL" id="DAD44171.1"/>
    </source>
</evidence>
<feature type="transmembrane region" description="Helical" evidence="1">
    <location>
        <begin position="75"/>
        <end position="97"/>
    </location>
</feature>
<keyword evidence="2" id="KW-0732">Signal</keyword>
<dbReference type="AlphaFoldDB" id="A0A822ZKT0"/>
<dbReference type="EMBL" id="DUZY01000007">
    <property type="protein sequence ID" value="DAD44171.1"/>
    <property type="molecule type" value="Genomic_DNA"/>
</dbReference>
<proteinExistence type="predicted"/>
<feature type="chain" id="PRO_5032564487" evidence="2">
    <location>
        <begin position="22"/>
        <end position="127"/>
    </location>
</feature>
<keyword evidence="4" id="KW-1185">Reference proteome</keyword>
<keyword evidence="1" id="KW-0812">Transmembrane</keyword>
<keyword evidence="1" id="KW-0472">Membrane</keyword>
<organism evidence="3 4">
    <name type="scientific">Nelumbo nucifera</name>
    <name type="common">Sacred lotus</name>
    <dbReference type="NCBI Taxonomy" id="4432"/>
    <lineage>
        <taxon>Eukaryota</taxon>
        <taxon>Viridiplantae</taxon>
        <taxon>Streptophyta</taxon>
        <taxon>Embryophyta</taxon>
        <taxon>Tracheophyta</taxon>
        <taxon>Spermatophyta</taxon>
        <taxon>Magnoliopsida</taxon>
        <taxon>Proteales</taxon>
        <taxon>Nelumbonaceae</taxon>
        <taxon>Nelumbo</taxon>
    </lineage>
</organism>
<name>A0A822ZKT0_NELNU</name>
<evidence type="ECO:0000313" key="4">
    <source>
        <dbReference type="Proteomes" id="UP000607653"/>
    </source>
</evidence>